<dbReference type="Gene3D" id="3.40.33.10">
    <property type="entry name" value="CAP"/>
    <property type="match status" value="1"/>
</dbReference>
<dbReference type="InterPro" id="IPR035940">
    <property type="entry name" value="CAP_sf"/>
</dbReference>
<evidence type="ECO:0000313" key="2">
    <source>
        <dbReference type="EMBL" id="MBD2292446.1"/>
    </source>
</evidence>
<reference evidence="3" key="1">
    <citation type="journal article" date="2020" name="ISME J.">
        <title>Comparative genomics reveals insights into cyanobacterial evolution and habitat adaptation.</title>
        <authorList>
            <person name="Chen M.Y."/>
            <person name="Teng W.K."/>
            <person name="Zhao L."/>
            <person name="Hu C.X."/>
            <person name="Zhou Y.K."/>
            <person name="Han B.P."/>
            <person name="Song L.R."/>
            <person name="Shu W.S."/>
        </authorList>
    </citation>
    <scope>NUCLEOTIDE SEQUENCE [LARGE SCALE GENOMIC DNA]</scope>
    <source>
        <strain evidence="3">FACHB-251</strain>
    </source>
</reference>
<comment type="caution">
    <text evidence="2">The sequence shown here is derived from an EMBL/GenBank/DDBJ whole genome shotgun (WGS) entry which is preliminary data.</text>
</comment>
<dbReference type="Proteomes" id="UP000662185">
    <property type="component" value="Unassembled WGS sequence"/>
</dbReference>
<protein>
    <submittedName>
        <fullName evidence="2">Secretion protein</fullName>
    </submittedName>
</protein>
<proteinExistence type="predicted"/>
<dbReference type="InterPro" id="IPR014044">
    <property type="entry name" value="CAP_dom"/>
</dbReference>
<dbReference type="AlphaFoldDB" id="A0A926ZZE5"/>
<evidence type="ECO:0000313" key="3">
    <source>
        <dbReference type="Proteomes" id="UP000662185"/>
    </source>
</evidence>
<name>A0A926ZZE5_9NOST</name>
<dbReference type="RefSeq" id="WP_190556856.1">
    <property type="nucleotide sequence ID" value="NZ_JACJQU010000001.1"/>
</dbReference>
<dbReference type="SUPFAM" id="SSF55797">
    <property type="entry name" value="PR-1-like"/>
    <property type="match status" value="1"/>
</dbReference>
<organism evidence="2 3">
    <name type="scientific">Anabaena sphaerica FACHB-251</name>
    <dbReference type="NCBI Taxonomy" id="2692883"/>
    <lineage>
        <taxon>Bacteria</taxon>
        <taxon>Bacillati</taxon>
        <taxon>Cyanobacteriota</taxon>
        <taxon>Cyanophyceae</taxon>
        <taxon>Nostocales</taxon>
        <taxon>Nostocaceae</taxon>
        <taxon>Anabaena</taxon>
    </lineage>
</organism>
<dbReference type="PROSITE" id="PS01010">
    <property type="entry name" value="CRISP_2"/>
    <property type="match status" value="1"/>
</dbReference>
<dbReference type="EMBL" id="JACJQU010000001">
    <property type="protein sequence ID" value="MBD2292446.1"/>
    <property type="molecule type" value="Genomic_DNA"/>
</dbReference>
<dbReference type="Pfam" id="PF00188">
    <property type="entry name" value="CAP"/>
    <property type="match status" value="1"/>
</dbReference>
<dbReference type="GO" id="GO:0005576">
    <property type="term" value="C:extracellular region"/>
    <property type="evidence" value="ECO:0007669"/>
    <property type="project" value="InterPro"/>
</dbReference>
<sequence>MSKLFATLTLTTGTALTLILMGIAPSQFAGIIPLESISSNPALAQTGINLTSLRSASLSKHNGYRSIHRSPALTTSNSLDNTAQTWAQYLATNGVFEHSTPSQRNNAGENLYVSYTTASSVDSTTLSNTAVKKWYDEVSAYNYSNPGFSSQTGHFTQVVWKSSTQLGCGAAQGVKTINGTKYNAFYVVCQYAPAGNVQGQFPANVLKP</sequence>
<dbReference type="CDD" id="cd05382">
    <property type="entry name" value="CAP_GAPR1-like"/>
    <property type="match status" value="1"/>
</dbReference>
<dbReference type="PRINTS" id="PR00837">
    <property type="entry name" value="V5TPXLIKE"/>
</dbReference>
<gene>
    <name evidence="2" type="ORF">H6G06_02850</name>
</gene>
<dbReference type="InterPro" id="IPR034113">
    <property type="entry name" value="SCP_GAPR1-like"/>
</dbReference>
<evidence type="ECO:0000259" key="1">
    <source>
        <dbReference type="SMART" id="SM00198"/>
    </source>
</evidence>
<dbReference type="SMART" id="SM00198">
    <property type="entry name" value="SCP"/>
    <property type="match status" value="1"/>
</dbReference>
<dbReference type="PROSITE" id="PS01009">
    <property type="entry name" value="CRISP_1"/>
    <property type="match status" value="1"/>
</dbReference>
<feature type="domain" description="SCP" evidence="1">
    <location>
        <begin position="52"/>
        <end position="199"/>
    </location>
</feature>
<dbReference type="FunFam" id="3.40.33.10:FF:000002">
    <property type="entry name" value="Golgi-associated plant pathogenesis-related protein 1"/>
    <property type="match status" value="1"/>
</dbReference>
<dbReference type="InterPro" id="IPR018244">
    <property type="entry name" value="Allrgn_V5/Tpx1_CS"/>
</dbReference>
<accession>A0A926ZZE5</accession>
<dbReference type="PANTHER" id="PTHR10334">
    <property type="entry name" value="CYSTEINE-RICH SECRETORY PROTEIN-RELATED"/>
    <property type="match status" value="1"/>
</dbReference>
<dbReference type="InterPro" id="IPR001283">
    <property type="entry name" value="CRISP-related"/>
</dbReference>
<keyword evidence="3" id="KW-1185">Reference proteome</keyword>